<dbReference type="InterPro" id="IPR001633">
    <property type="entry name" value="EAL_dom"/>
</dbReference>
<dbReference type="CDD" id="cd01949">
    <property type="entry name" value="GGDEF"/>
    <property type="match status" value="1"/>
</dbReference>
<dbReference type="InterPro" id="IPR001638">
    <property type="entry name" value="Solute-binding_3/MltF_N"/>
</dbReference>
<evidence type="ECO:0000259" key="2">
    <source>
        <dbReference type="PROSITE" id="PS50883"/>
    </source>
</evidence>
<name>A0A4Y9VTX9_9PROT</name>
<dbReference type="InterPro" id="IPR029787">
    <property type="entry name" value="Nucleotide_cyclase"/>
</dbReference>
<dbReference type="PROSITE" id="PS50887">
    <property type="entry name" value="GGDEF"/>
    <property type="match status" value="1"/>
</dbReference>
<dbReference type="CDD" id="cd01948">
    <property type="entry name" value="EAL"/>
    <property type="match status" value="1"/>
</dbReference>
<reference evidence="4 5" key="1">
    <citation type="submission" date="2018-02" db="EMBL/GenBank/DDBJ databases">
        <title>A novel lanthanide dependent methylotroph, Methylotenera sp. La3113.</title>
        <authorList>
            <person name="Lv H."/>
            <person name="Tani A."/>
        </authorList>
    </citation>
    <scope>NUCLEOTIDE SEQUENCE [LARGE SCALE GENOMIC DNA]</scope>
    <source>
        <strain evidence="4 5">La3113</strain>
    </source>
</reference>
<evidence type="ECO:0000259" key="3">
    <source>
        <dbReference type="PROSITE" id="PS50887"/>
    </source>
</evidence>
<keyword evidence="1" id="KW-0472">Membrane</keyword>
<evidence type="ECO:0000256" key="1">
    <source>
        <dbReference type="SAM" id="Phobius"/>
    </source>
</evidence>
<evidence type="ECO:0000313" key="5">
    <source>
        <dbReference type="Proteomes" id="UP000297706"/>
    </source>
</evidence>
<dbReference type="EMBL" id="PQVH01000006">
    <property type="protein sequence ID" value="TFW72249.1"/>
    <property type="molecule type" value="Genomic_DNA"/>
</dbReference>
<dbReference type="SMART" id="SM00062">
    <property type="entry name" value="PBPb"/>
    <property type="match status" value="1"/>
</dbReference>
<dbReference type="SUPFAM" id="SSF55073">
    <property type="entry name" value="Nucleotide cyclase"/>
    <property type="match status" value="1"/>
</dbReference>
<dbReference type="Gene3D" id="3.30.70.270">
    <property type="match status" value="1"/>
</dbReference>
<dbReference type="Gene3D" id="3.40.190.10">
    <property type="entry name" value="Periplasmic binding protein-like II"/>
    <property type="match status" value="2"/>
</dbReference>
<dbReference type="GO" id="GO:0003824">
    <property type="term" value="F:catalytic activity"/>
    <property type="evidence" value="ECO:0007669"/>
    <property type="project" value="UniProtKB-ARBA"/>
</dbReference>
<keyword evidence="5" id="KW-1185">Reference proteome</keyword>
<dbReference type="SUPFAM" id="SSF141868">
    <property type="entry name" value="EAL domain-like"/>
    <property type="match status" value="1"/>
</dbReference>
<dbReference type="SMART" id="SM00052">
    <property type="entry name" value="EAL"/>
    <property type="match status" value="1"/>
</dbReference>
<dbReference type="InterPro" id="IPR000160">
    <property type="entry name" value="GGDEF_dom"/>
</dbReference>
<organism evidence="4 5">
    <name type="scientific">Methylotenera oryzisoli</name>
    <dbReference type="NCBI Taxonomy" id="2080758"/>
    <lineage>
        <taxon>Bacteria</taxon>
        <taxon>Pseudomonadati</taxon>
        <taxon>Pseudomonadota</taxon>
        <taxon>Betaproteobacteria</taxon>
        <taxon>Nitrosomonadales</taxon>
        <taxon>Methylophilaceae</taxon>
        <taxon>Methylotenera</taxon>
    </lineage>
</organism>
<protein>
    <submittedName>
        <fullName evidence="4">Diguanylate cyclase</fullName>
    </submittedName>
</protein>
<dbReference type="InterPro" id="IPR043128">
    <property type="entry name" value="Rev_trsase/Diguanyl_cyclase"/>
</dbReference>
<feature type="domain" description="EAL" evidence="2">
    <location>
        <begin position="506"/>
        <end position="760"/>
    </location>
</feature>
<evidence type="ECO:0000313" key="4">
    <source>
        <dbReference type="EMBL" id="TFW72249.1"/>
    </source>
</evidence>
<dbReference type="RefSeq" id="WP_135276793.1">
    <property type="nucleotide sequence ID" value="NZ_PQVH01000006.1"/>
</dbReference>
<dbReference type="Pfam" id="PF00563">
    <property type="entry name" value="EAL"/>
    <property type="match status" value="1"/>
</dbReference>
<keyword evidence="1" id="KW-1133">Transmembrane helix</keyword>
<accession>A0A4Y9VTX9</accession>
<keyword evidence="1" id="KW-0812">Transmembrane</keyword>
<dbReference type="NCBIfam" id="TIGR00254">
    <property type="entry name" value="GGDEF"/>
    <property type="match status" value="1"/>
</dbReference>
<comment type="caution">
    <text evidence="4">The sequence shown here is derived from an EMBL/GenBank/DDBJ whole genome shotgun (WGS) entry which is preliminary data.</text>
</comment>
<feature type="transmembrane region" description="Helical" evidence="1">
    <location>
        <begin position="20"/>
        <end position="40"/>
    </location>
</feature>
<dbReference type="OrthoDB" id="8553030at2"/>
<dbReference type="PROSITE" id="PS50883">
    <property type="entry name" value="EAL"/>
    <property type="match status" value="1"/>
</dbReference>
<feature type="domain" description="GGDEF" evidence="3">
    <location>
        <begin position="364"/>
        <end position="497"/>
    </location>
</feature>
<dbReference type="SUPFAM" id="SSF53850">
    <property type="entry name" value="Periplasmic binding protein-like II"/>
    <property type="match status" value="1"/>
</dbReference>
<dbReference type="AlphaFoldDB" id="A0A4Y9VTX9"/>
<dbReference type="Gene3D" id="3.20.20.450">
    <property type="entry name" value="EAL domain"/>
    <property type="match status" value="1"/>
</dbReference>
<dbReference type="InterPro" id="IPR052155">
    <property type="entry name" value="Biofilm_reg_signaling"/>
</dbReference>
<dbReference type="InterPro" id="IPR035919">
    <property type="entry name" value="EAL_sf"/>
</dbReference>
<proteinExistence type="predicted"/>
<dbReference type="FunFam" id="3.30.70.270:FF:000001">
    <property type="entry name" value="Diguanylate cyclase domain protein"/>
    <property type="match status" value="1"/>
</dbReference>
<dbReference type="SMART" id="SM00267">
    <property type="entry name" value="GGDEF"/>
    <property type="match status" value="1"/>
</dbReference>
<dbReference type="CDD" id="cd01007">
    <property type="entry name" value="PBP2_BvgS_HisK_like"/>
    <property type="match status" value="1"/>
</dbReference>
<dbReference type="PANTHER" id="PTHR44757">
    <property type="entry name" value="DIGUANYLATE CYCLASE DGCP"/>
    <property type="match status" value="1"/>
</dbReference>
<dbReference type="Pfam" id="PF00990">
    <property type="entry name" value="GGDEF"/>
    <property type="match status" value="1"/>
</dbReference>
<dbReference type="Pfam" id="PF00497">
    <property type="entry name" value="SBP_bac_3"/>
    <property type="match status" value="1"/>
</dbReference>
<sequence>MIKKLFIDLRSIKQSRFSVAQLRALLFLVGLSILLIPVAIKSENSVKVHHKYGEIQLTPNEVAWLKTHPEVRVAVKHGWMPIEFKLESNQHRGISVDYLQALSSIFNIRFVLSDYSENMNTSAVDVISGVVSTNVKYPQFKRQPYPFLTFPFAIYVNKKSNDHLEITSMADLNHKRVAVFKNGPVAKEIAANYPQIKLLYVDIADEAIEELRLQRVDAYIGNEIIIDYHIVVHRLKFVEKVAMTPFSSDVSMAVRDDLPELASILNKGLQAIGKNNQEILENWQISDSQYQRWLAPAAIIASLFLIAGLMRIFKLKQTIRRQNIAAQKTIWHQANYDYLTDLPNRHLLDSRLRQAMDKADESLSPVGILFIDLDNFKHVNDTAGHSIGDKLIKEAANRITRCVRAYDTTARFGGDEFMVVMSDFDNEEALEKTSKKILAVLQQPFQIDNELFYISASIGLTIYPNDTSDPEALFSYADQAMYEAKKLGRNRFQFFQASMQLDTTTRLALMNDLREAIAQQQFELYYQPIINLDTQEILKAEALIRWNHPANGLINPSEFIALAEETGLIEEIGAWVFHQVLHDIKHIHAQYSPDFQVSVNVSPKQFIRPERLLAWKTAIVNAGVAGRHICIEITEGLLLQPSLSVVNTISALRDFGIQFSIDDFGTGYSALAYLNKFDIEYVKIDRSFTHNLQANNQDAILCEAITSMAHKLGMTVVAEGIETEAQARMLSSFECDYGQGYLISKPKSFADFMQFLFEHQKM</sequence>
<gene>
    <name evidence="4" type="ORF">C3Y98_03855</name>
</gene>
<dbReference type="Proteomes" id="UP000297706">
    <property type="component" value="Unassembled WGS sequence"/>
</dbReference>
<dbReference type="PANTHER" id="PTHR44757:SF2">
    <property type="entry name" value="BIOFILM ARCHITECTURE MAINTENANCE PROTEIN MBAA"/>
    <property type="match status" value="1"/>
</dbReference>